<evidence type="ECO:0000313" key="2">
    <source>
        <dbReference type="EMBL" id="PXX09267.1"/>
    </source>
</evidence>
<sequence length="296" mass="29924">MPTSDIRLTLSTQVIQVDPIAIQVNPIEAGARLVGQTTSDALTQAARVATFPIARAFVLNVSRTLGGGGVIREVTAFSASPKLAAVGTTPTVMERPGSGLIGIIQNVVVDGVVTAVRLIPATIDAGLGVAVSTINAVVQTGVAGARAVMDIGAAALTLNPAAVVNAAALGAVRIAGTIEQTTIGVPDLKFNSPQPEAKISEPPVRTRTPSIVTSILNGRQKIADAIFPSAVERQALTAGASRTVSKTTAGTGPQDTTTSVVKTTAKLMSTENSTANSTTNEGNTADATTGPKDAEK</sequence>
<dbReference type="Proteomes" id="UP000247781">
    <property type="component" value="Unassembled WGS sequence"/>
</dbReference>
<evidence type="ECO:0000313" key="3">
    <source>
        <dbReference type="Proteomes" id="UP000247781"/>
    </source>
</evidence>
<name>A0A318HQF8_9MYCO</name>
<gene>
    <name evidence="2" type="ORF">C8E89_106194</name>
</gene>
<protein>
    <submittedName>
        <fullName evidence="2">Uncharacterized protein</fullName>
    </submittedName>
</protein>
<keyword evidence="3" id="KW-1185">Reference proteome</keyword>
<reference evidence="3" key="1">
    <citation type="submission" date="2018-05" db="EMBL/GenBank/DDBJ databases">
        <authorList>
            <person name="Deangelis K."/>
            <person name="Huntemann M."/>
            <person name="Clum A."/>
            <person name="Pillay M."/>
            <person name="Palaniappan K."/>
            <person name="Varghese N."/>
            <person name="Mikhailova N."/>
            <person name="Stamatis D."/>
            <person name="Reddy T."/>
            <person name="Daum C."/>
            <person name="Shapiro N."/>
            <person name="Ivanova N."/>
            <person name="Kyrpides N."/>
            <person name="Woyke T."/>
        </authorList>
    </citation>
    <scope>NUCLEOTIDE SEQUENCE [LARGE SCALE GENOMIC DNA]</scope>
    <source>
        <strain evidence="3">GAS496</strain>
    </source>
</reference>
<feature type="compositionally biased region" description="Low complexity" evidence="1">
    <location>
        <begin position="247"/>
        <end position="258"/>
    </location>
</feature>
<proteinExistence type="predicted"/>
<feature type="region of interest" description="Disordered" evidence="1">
    <location>
        <begin position="240"/>
        <end position="296"/>
    </location>
</feature>
<feature type="compositionally biased region" description="Low complexity" evidence="1">
    <location>
        <begin position="269"/>
        <end position="285"/>
    </location>
</feature>
<comment type="caution">
    <text evidence="2">The sequence shown here is derived from an EMBL/GenBank/DDBJ whole genome shotgun (WGS) entry which is preliminary data.</text>
</comment>
<dbReference type="AlphaFoldDB" id="A0A318HQF8"/>
<reference evidence="2 3" key="2">
    <citation type="submission" date="2018-06" db="EMBL/GenBank/DDBJ databases">
        <title>Sequencing of bacterial isolates from soil warming experiment in Harvard Forest, Massachusetts, USA.</title>
        <authorList>
            <person name="Deangelis K.PhD."/>
        </authorList>
    </citation>
    <scope>NUCLEOTIDE SEQUENCE [LARGE SCALE GENOMIC DNA]</scope>
    <source>
        <strain evidence="2 3">GAS496</strain>
    </source>
</reference>
<dbReference type="EMBL" id="QJJU01000006">
    <property type="protein sequence ID" value="PXX09267.1"/>
    <property type="molecule type" value="Genomic_DNA"/>
</dbReference>
<organism evidence="2 3">
    <name type="scientific">Mycolicibacterium moriokaense</name>
    <dbReference type="NCBI Taxonomy" id="39691"/>
    <lineage>
        <taxon>Bacteria</taxon>
        <taxon>Bacillati</taxon>
        <taxon>Actinomycetota</taxon>
        <taxon>Actinomycetes</taxon>
        <taxon>Mycobacteriales</taxon>
        <taxon>Mycobacteriaceae</taxon>
        <taxon>Mycolicibacterium</taxon>
    </lineage>
</organism>
<evidence type="ECO:0000256" key="1">
    <source>
        <dbReference type="SAM" id="MobiDB-lite"/>
    </source>
</evidence>
<accession>A0A318HQF8</accession>